<evidence type="ECO:0000256" key="5">
    <source>
        <dbReference type="SAM" id="MobiDB-lite"/>
    </source>
</evidence>
<feature type="compositionally biased region" description="Basic and acidic residues" evidence="5">
    <location>
        <begin position="203"/>
        <end position="217"/>
    </location>
</feature>
<dbReference type="InterPro" id="IPR002295">
    <property type="entry name" value="N4/N6-MTase_EcoPI_Mod-like"/>
</dbReference>
<proteinExistence type="inferred from homology"/>
<dbReference type="Proteomes" id="UP000677054">
    <property type="component" value="Unassembled WGS sequence"/>
</dbReference>
<keyword evidence="4" id="KW-0949">S-adenosyl-L-methionine</keyword>
<evidence type="ECO:0000256" key="3">
    <source>
        <dbReference type="ARBA" id="ARBA00022679"/>
    </source>
</evidence>
<feature type="region of interest" description="Disordered" evidence="5">
    <location>
        <begin position="612"/>
        <end position="634"/>
    </location>
</feature>
<keyword evidence="8" id="KW-1185">Reference proteome</keyword>
<dbReference type="GO" id="GO:0032259">
    <property type="term" value="P:methylation"/>
    <property type="evidence" value="ECO:0007669"/>
    <property type="project" value="UniProtKB-KW"/>
</dbReference>
<dbReference type="GO" id="GO:0008170">
    <property type="term" value="F:N-methyltransferase activity"/>
    <property type="evidence" value="ECO:0007669"/>
    <property type="project" value="InterPro"/>
</dbReference>
<gene>
    <name evidence="7" type="ORF">DSTB1V02_LOCUS12976</name>
</gene>
<organism evidence="7">
    <name type="scientific">Darwinula stevensoni</name>
    <dbReference type="NCBI Taxonomy" id="69355"/>
    <lineage>
        <taxon>Eukaryota</taxon>
        <taxon>Metazoa</taxon>
        <taxon>Ecdysozoa</taxon>
        <taxon>Arthropoda</taxon>
        <taxon>Crustacea</taxon>
        <taxon>Oligostraca</taxon>
        <taxon>Ostracoda</taxon>
        <taxon>Podocopa</taxon>
        <taxon>Podocopida</taxon>
        <taxon>Darwinulocopina</taxon>
        <taxon>Darwinuloidea</taxon>
        <taxon>Darwinulidae</taxon>
        <taxon>Darwinula</taxon>
    </lineage>
</organism>
<dbReference type="OrthoDB" id="6980763at2759"/>
<protein>
    <recommendedName>
        <fullName evidence="6">DNA methylase N-4/N-6 domain-containing protein</fullName>
    </recommendedName>
</protein>
<evidence type="ECO:0000313" key="7">
    <source>
        <dbReference type="EMBL" id="CAD7253226.1"/>
    </source>
</evidence>
<evidence type="ECO:0000259" key="6">
    <source>
        <dbReference type="Pfam" id="PF01555"/>
    </source>
</evidence>
<keyword evidence="2" id="KW-0489">Methyltransferase</keyword>
<dbReference type="Pfam" id="PF01555">
    <property type="entry name" value="N6_N4_Mtase"/>
    <property type="match status" value="1"/>
</dbReference>
<dbReference type="GO" id="GO:0003677">
    <property type="term" value="F:DNA binding"/>
    <property type="evidence" value="ECO:0007669"/>
    <property type="project" value="InterPro"/>
</dbReference>
<sequence length="634" mass="70831">MSSLNEEELRRELTEILTHQRLGLVWEHSAIDRDKAINRDVVLPHLNPSVSHNLGDQPCSNLIIEGDNFDSLRLLRATHANKVRVIYIDPPYNTGNKDWVYNDDYVGKNDRWRHSQWLEFLYQRLVLARDLLAPDGVILVSINDENRSRLELLMDEVFPGRRLGSLVWRTKDTGNDLSQRFSHVHEHVLVYANAGFSFNGRATDRSKFRNPDNDSRGDWSPQPLTKAHSHLDRENTYYPVQDPETGYWYPCDPNRVWAYASEQVIRKLCNRDEDAVKSALAALRSDTMEALIAKKLIYFPPCKAEEVMRFESKADLLSAIKAGKGPALPKKKTPLLRTDLPDLDFWVGKRVAPGRPSRKEHWIAKSEADRLAPLSSWIAGMNEDSDGEDVELMLLRSTRGGVATDEIKGILGSKVFPYPKPLSLLKGLLAQASRPNDIVLDFFAGSGTTGHAVLELNAEDQGTRSFILCSSTEATAREPDKNICRDVCAERMRRVMTGYGKTAGMGGRFAYLNLDKFDSADVIFDAKPANLRQLLALRFCGGAVLDDPGADSINVLASSTQTAVIYLPTVTQVALDAAAQLPQPRLMIFSDRPDSVREILQAMGKECDSRPVGQEIVSGQTGRSALDMDDQGNA</sequence>
<dbReference type="PIRSF" id="PIRSF015855">
    <property type="entry name" value="TypeIII_Mtase_mKpnI"/>
    <property type="match status" value="1"/>
</dbReference>
<dbReference type="AlphaFoldDB" id="A0A7R9AFD5"/>
<feature type="domain" description="DNA methylase N-4/N-6" evidence="6">
    <location>
        <begin position="83"/>
        <end position="459"/>
    </location>
</feature>
<evidence type="ECO:0000256" key="1">
    <source>
        <dbReference type="ARBA" id="ARBA00006594"/>
    </source>
</evidence>
<keyword evidence="3" id="KW-0808">Transferase</keyword>
<feature type="region of interest" description="Disordered" evidence="5">
    <location>
        <begin position="203"/>
        <end position="226"/>
    </location>
</feature>
<dbReference type="PROSITE" id="PS00092">
    <property type="entry name" value="N6_MTASE"/>
    <property type="match status" value="1"/>
</dbReference>
<evidence type="ECO:0000256" key="4">
    <source>
        <dbReference type="ARBA" id="ARBA00022691"/>
    </source>
</evidence>
<evidence type="ECO:0000256" key="2">
    <source>
        <dbReference type="ARBA" id="ARBA00022603"/>
    </source>
</evidence>
<name>A0A7R9AFD5_9CRUS</name>
<reference evidence="7" key="1">
    <citation type="submission" date="2020-11" db="EMBL/GenBank/DDBJ databases">
        <authorList>
            <person name="Tran Van P."/>
        </authorList>
    </citation>
    <scope>NUCLEOTIDE SEQUENCE</scope>
</reference>
<dbReference type="InterPro" id="IPR002052">
    <property type="entry name" value="DNA_methylase_N6_adenine_CS"/>
</dbReference>
<dbReference type="EMBL" id="CAJPEV010005491">
    <property type="protein sequence ID" value="CAG0903214.1"/>
    <property type="molecule type" value="Genomic_DNA"/>
</dbReference>
<dbReference type="EMBL" id="LR905008">
    <property type="protein sequence ID" value="CAD7253226.1"/>
    <property type="molecule type" value="Genomic_DNA"/>
</dbReference>
<accession>A0A7R9AFD5</accession>
<dbReference type="InterPro" id="IPR002941">
    <property type="entry name" value="DNA_methylase_N4/N6"/>
</dbReference>
<comment type="similarity">
    <text evidence="1">Belongs to the N(4)/N(6)-methyltransferase family.</text>
</comment>
<evidence type="ECO:0000313" key="8">
    <source>
        <dbReference type="Proteomes" id="UP000677054"/>
    </source>
</evidence>
<dbReference type="SUPFAM" id="SSF53335">
    <property type="entry name" value="S-adenosyl-L-methionine-dependent methyltransferases"/>
    <property type="match status" value="1"/>
</dbReference>
<dbReference type="Gene3D" id="3.40.50.150">
    <property type="entry name" value="Vaccinia Virus protein VP39"/>
    <property type="match status" value="1"/>
</dbReference>
<dbReference type="InterPro" id="IPR029063">
    <property type="entry name" value="SAM-dependent_MTases_sf"/>
</dbReference>
<dbReference type="PRINTS" id="PR00506">
    <property type="entry name" value="D21N6MTFRASE"/>
</dbReference>